<name>A0A0D7E623_STUST</name>
<keyword evidence="3" id="KW-0614">Plasmid</keyword>
<sequence length="118" mass="13330">MEKQHVINLTKFKATAEMERFGVHDLSDWKQFQEIRDLLYFPTPPSPEIITSRVERLGEIALQEAKKTGAVDVLVACPPWMNATLCRELLYHGLKPVVSFTKKNLEQGHVLVSLVAAA</sequence>
<reference evidence="2" key="3">
    <citation type="submission" date="2020-02" db="EMBL/GenBank/DDBJ databases">
        <title>Synteny-based analysis reveals conserved mechanism for high triclosan tolerance in Pseudomonas, as well as instances of horizontal transfer.</title>
        <authorList>
            <person name="Mcfarland A.G."/>
            <person name="Bertucci H.K."/>
            <person name="Litmann E."/>
            <person name="Shen J."/>
            <person name="Huttenhower C."/>
            <person name="Hartmann E.M."/>
        </authorList>
    </citation>
    <scope>NUCLEOTIDE SEQUENCE</scope>
    <source>
        <strain evidence="2">109A1</strain>
    </source>
</reference>
<reference evidence="3 5" key="2">
    <citation type="submission" date="2019-12" db="EMBL/GenBank/DDBJ databases">
        <title>Complete genome sequence of Pseudomonas stutzeri.</title>
        <authorList>
            <person name="Lim S.R."/>
            <person name="Kim J.H."/>
        </authorList>
    </citation>
    <scope>NUCLEOTIDE SEQUENCE [LARGE SCALE GENOMIC DNA]</scope>
    <source>
        <strain evidence="3 5">PM101005</strain>
        <plasmid evidence="5">p1_pm101005</plasmid>
        <plasmid evidence="3">p1_PM101005</plasmid>
    </source>
</reference>
<dbReference type="Proteomes" id="UP000438983">
    <property type="component" value="Plasmid p1_PM101005"/>
</dbReference>
<protein>
    <submittedName>
        <fullName evidence="1">Uncharacterized protein</fullName>
    </submittedName>
</protein>
<accession>A0A0D7E623</accession>
<dbReference type="PATRIC" id="fig|316.110.peg.4878"/>
<dbReference type="RefSeq" id="WP_019406499.1">
    <property type="nucleotide sequence ID" value="NZ_CP046903.1"/>
</dbReference>
<geneLocation type="plasmid" evidence="3">
    <name>p1_PM101005</name>
</geneLocation>
<gene>
    <name evidence="2" type="ORF">G7024_16755</name>
    <name evidence="3" type="ORF">GQA94_22585</name>
    <name evidence="1" type="ORF">LO50_11250</name>
</gene>
<dbReference type="EMBL" id="JAAMRD010000015">
    <property type="protein sequence ID" value="MBA1306042.1"/>
    <property type="molecule type" value="Genomic_DNA"/>
</dbReference>
<dbReference type="EMBL" id="CP046903">
    <property type="protein sequence ID" value="QGZ32916.1"/>
    <property type="molecule type" value="Genomic_DNA"/>
</dbReference>
<evidence type="ECO:0000313" key="1">
    <source>
        <dbReference type="EMBL" id="KIZ36001.1"/>
    </source>
</evidence>
<proteinExistence type="predicted"/>
<reference evidence="1 4" key="1">
    <citation type="submission" date="2014-11" db="EMBL/GenBank/DDBJ databases">
        <title>Genomics and ecophysiology of heterotrophic nitrogen fixing bacteria isolated from estuarine surface water.</title>
        <authorList>
            <person name="Bentzon-Tilia M."/>
            <person name="Severin I."/>
            <person name="Hansen L.H."/>
            <person name="Riemann L."/>
        </authorList>
    </citation>
    <scope>NUCLEOTIDE SEQUENCE [LARGE SCALE GENOMIC DNA]</scope>
    <source>
        <strain evidence="1 4">BAL361</strain>
    </source>
</reference>
<organism evidence="1 4">
    <name type="scientific">Stutzerimonas stutzeri</name>
    <name type="common">Pseudomonas stutzeri</name>
    <dbReference type="NCBI Taxonomy" id="316"/>
    <lineage>
        <taxon>Bacteria</taxon>
        <taxon>Pseudomonadati</taxon>
        <taxon>Pseudomonadota</taxon>
        <taxon>Gammaproteobacteria</taxon>
        <taxon>Pseudomonadales</taxon>
        <taxon>Pseudomonadaceae</taxon>
        <taxon>Stutzerimonas</taxon>
    </lineage>
</organism>
<geneLocation type="plasmid" evidence="5">
    <name>p1_pm101005</name>
</geneLocation>
<dbReference type="AlphaFoldDB" id="A0A0D7E623"/>
<evidence type="ECO:0000313" key="4">
    <source>
        <dbReference type="Proteomes" id="UP000032439"/>
    </source>
</evidence>
<evidence type="ECO:0000313" key="2">
    <source>
        <dbReference type="EMBL" id="MBA1306042.1"/>
    </source>
</evidence>
<dbReference type="OrthoDB" id="6879863at2"/>
<dbReference type="EMBL" id="JXXD01000097">
    <property type="protein sequence ID" value="KIZ36001.1"/>
    <property type="molecule type" value="Genomic_DNA"/>
</dbReference>
<evidence type="ECO:0000313" key="5">
    <source>
        <dbReference type="Proteomes" id="UP000438983"/>
    </source>
</evidence>
<dbReference type="Proteomes" id="UP001138621">
    <property type="component" value="Unassembled WGS sequence"/>
</dbReference>
<evidence type="ECO:0000313" key="3">
    <source>
        <dbReference type="EMBL" id="QGZ32916.1"/>
    </source>
</evidence>
<dbReference type="Proteomes" id="UP000032439">
    <property type="component" value="Unassembled WGS sequence"/>
</dbReference>